<dbReference type="InterPro" id="IPR023631">
    <property type="entry name" value="Amidase_dom"/>
</dbReference>
<dbReference type="KEGG" id="mbrn:26247584"/>
<dbReference type="PANTHER" id="PTHR42678">
    <property type="entry name" value="AMIDASE"/>
    <property type="match status" value="1"/>
</dbReference>
<dbReference type="GeneID" id="26247584"/>
<evidence type="ECO:0000313" key="4">
    <source>
        <dbReference type="EMBL" id="QLI74694.1"/>
    </source>
</evidence>
<keyword evidence="5" id="KW-1185">Reference proteome</keyword>
<dbReference type="EMBL" id="CP058938">
    <property type="protein sequence ID" value="QLI74694.1"/>
    <property type="molecule type" value="Genomic_DNA"/>
</dbReference>
<feature type="transmembrane region" description="Helical" evidence="2">
    <location>
        <begin position="12"/>
        <end position="37"/>
    </location>
</feature>
<dbReference type="Proteomes" id="UP000510686">
    <property type="component" value="Chromosome 7"/>
</dbReference>
<gene>
    <name evidence="4" type="ORF">G6M90_00g105960</name>
</gene>
<protein>
    <recommendedName>
        <fullName evidence="3">Amidase domain-containing protein</fullName>
    </recommendedName>
</protein>
<sequence length="536" mass="57417">MAIQRQIPMIIVLVLGFTVRSFGLATLLFLFTMGFVASIDVLTADVKGLQSLLGQGHVTSRSLVESYLAQIDRHDGYLHAMIQITPTHLLSERAGQMDRERRAGSIRGPLHGIPIIIKASVLGKSTTALGGSMMPSGWSAVGGQTQSAYVRGGLDPDDSKDGHSNPSGSSTGSAVAVSAGYAPVSIGAETDGSLICPAGRASLYTIKPGIGFVPQDGIVPISSHFDSAGPMAKTVYDLVVVLDAIRSNQGSKSLVHNITGSWEDISVGTLDPEVWKYPDTIMKPVTEATEQILRDINGAYDIIKGKAKRFAANVPLATPDSFELDGENSETVIIQTDLKTQLNSFLQDLNESKVRSLEDIIYFNKQHADQELPTHHPRQDLFIEAQERHVSVQDYNRHLKHLENAARGDGVDHILQQYEVDVIIGPADSFLTSMATGSGYPVAGMPLSYLDFNGRAFGLAAIAGQNQEALLVKDHVIVFKGSLVLAPFAEDMVHHDAEISVTGGFFISAVVEAVVEELDAGVVSANFGEVAVTFGQ</sequence>
<dbReference type="SUPFAM" id="SSF75304">
    <property type="entry name" value="Amidase signature (AS) enzymes"/>
    <property type="match status" value="1"/>
</dbReference>
<reference evidence="4 5" key="1">
    <citation type="submission" date="2020-07" db="EMBL/GenBank/DDBJ databases">
        <title>Telomere length de novo assembly of all 7 chromosomes of the fungus, Metarhizium brunneum, using a novel assembly pipeline.</title>
        <authorList>
            <person name="Saud z."/>
            <person name="Kortsinoglou A."/>
            <person name="Kouvelis V.N."/>
            <person name="Butt T.M."/>
        </authorList>
    </citation>
    <scope>NUCLEOTIDE SEQUENCE [LARGE SCALE GENOMIC DNA]</scope>
    <source>
        <strain evidence="4 5">4556</strain>
    </source>
</reference>
<proteinExistence type="predicted"/>
<feature type="region of interest" description="Disordered" evidence="1">
    <location>
        <begin position="149"/>
        <end position="173"/>
    </location>
</feature>
<evidence type="ECO:0000259" key="3">
    <source>
        <dbReference type="Pfam" id="PF01425"/>
    </source>
</evidence>
<evidence type="ECO:0000256" key="2">
    <source>
        <dbReference type="SAM" id="Phobius"/>
    </source>
</evidence>
<organism evidence="4 5">
    <name type="scientific">Metarhizium brunneum</name>
    <dbReference type="NCBI Taxonomy" id="500148"/>
    <lineage>
        <taxon>Eukaryota</taxon>
        <taxon>Fungi</taxon>
        <taxon>Dikarya</taxon>
        <taxon>Ascomycota</taxon>
        <taxon>Pezizomycotina</taxon>
        <taxon>Sordariomycetes</taxon>
        <taxon>Hypocreomycetidae</taxon>
        <taxon>Hypocreales</taxon>
        <taxon>Clavicipitaceae</taxon>
        <taxon>Metarhizium</taxon>
    </lineage>
</organism>
<evidence type="ECO:0000313" key="5">
    <source>
        <dbReference type="Proteomes" id="UP000510686"/>
    </source>
</evidence>
<dbReference type="Gene3D" id="3.90.1300.10">
    <property type="entry name" value="Amidase signature (AS) domain"/>
    <property type="match status" value="1"/>
</dbReference>
<dbReference type="AlphaFoldDB" id="A0A7D5V4U1"/>
<dbReference type="InterPro" id="IPR036928">
    <property type="entry name" value="AS_sf"/>
</dbReference>
<dbReference type="OrthoDB" id="566138at2759"/>
<dbReference type="RefSeq" id="XP_014539587.2">
    <property type="nucleotide sequence ID" value="XM_014684101.2"/>
</dbReference>
<dbReference type="Pfam" id="PF01425">
    <property type="entry name" value="Amidase"/>
    <property type="match status" value="1"/>
</dbReference>
<feature type="domain" description="Amidase" evidence="3">
    <location>
        <begin position="163"/>
        <end position="426"/>
    </location>
</feature>
<keyword evidence="2" id="KW-0472">Membrane</keyword>
<dbReference type="PANTHER" id="PTHR42678:SF34">
    <property type="entry name" value="OS04G0183300 PROTEIN"/>
    <property type="match status" value="1"/>
</dbReference>
<name>A0A7D5V4U1_9HYPO</name>
<evidence type="ECO:0000256" key="1">
    <source>
        <dbReference type="SAM" id="MobiDB-lite"/>
    </source>
</evidence>
<accession>A0A7D5V4U1</accession>
<keyword evidence="2" id="KW-0812">Transmembrane</keyword>
<keyword evidence="2" id="KW-1133">Transmembrane helix</keyword>